<proteinExistence type="predicted"/>
<name>A0A371CYX2_9APHY</name>
<dbReference type="AlphaFoldDB" id="A0A371CYX2"/>
<dbReference type="Proteomes" id="UP000256964">
    <property type="component" value="Unassembled WGS sequence"/>
</dbReference>
<evidence type="ECO:0000313" key="1">
    <source>
        <dbReference type="EMBL" id="RDX45465.1"/>
    </source>
</evidence>
<sequence>MEDFLDHTYGTVSPFSASSPLPSPLGHQTAHAPLFVCQLFDTEAKRRIRKEPATALELSQVPEADGLDELWTIA</sequence>
<keyword evidence="2" id="KW-1185">Reference proteome</keyword>
<protein>
    <submittedName>
        <fullName evidence="1">Uncharacterized protein</fullName>
    </submittedName>
</protein>
<reference evidence="1 2" key="1">
    <citation type="journal article" date="2018" name="Biotechnol. Biofuels">
        <title>Integrative visual omics of the white-rot fungus Polyporus brumalis exposes the biotechnological potential of its oxidative enzymes for delignifying raw plant biomass.</title>
        <authorList>
            <person name="Miyauchi S."/>
            <person name="Rancon A."/>
            <person name="Drula E."/>
            <person name="Hage H."/>
            <person name="Chaduli D."/>
            <person name="Favel A."/>
            <person name="Grisel S."/>
            <person name="Henrissat B."/>
            <person name="Herpoel-Gimbert I."/>
            <person name="Ruiz-Duenas F.J."/>
            <person name="Chevret D."/>
            <person name="Hainaut M."/>
            <person name="Lin J."/>
            <person name="Wang M."/>
            <person name="Pangilinan J."/>
            <person name="Lipzen A."/>
            <person name="Lesage-Meessen L."/>
            <person name="Navarro D."/>
            <person name="Riley R."/>
            <person name="Grigoriev I.V."/>
            <person name="Zhou S."/>
            <person name="Raouche S."/>
            <person name="Rosso M.N."/>
        </authorList>
    </citation>
    <scope>NUCLEOTIDE SEQUENCE [LARGE SCALE GENOMIC DNA]</scope>
    <source>
        <strain evidence="1 2">BRFM 1820</strain>
    </source>
</reference>
<evidence type="ECO:0000313" key="2">
    <source>
        <dbReference type="Proteomes" id="UP000256964"/>
    </source>
</evidence>
<organism evidence="1 2">
    <name type="scientific">Lentinus brumalis</name>
    <dbReference type="NCBI Taxonomy" id="2498619"/>
    <lineage>
        <taxon>Eukaryota</taxon>
        <taxon>Fungi</taxon>
        <taxon>Dikarya</taxon>
        <taxon>Basidiomycota</taxon>
        <taxon>Agaricomycotina</taxon>
        <taxon>Agaricomycetes</taxon>
        <taxon>Polyporales</taxon>
        <taxon>Polyporaceae</taxon>
        <taxon>Lentinus</taxon>
    </lineage>
</organism>
<accession>A0A371CYX2</accession>
<gene>
    <name evidence="1" type="ORF">OH76DRAFT_1408043</name>
</gene>
<dbReference type="EMBL" id="KZ857437">
    <property type="protein sequence ID" value="RDX45465.1"/>
    <property type="molecule type" value="Genomic_DNA"/>
</dbReference>